<reference evidence="2" key="1">
    <citation type="journal article" date="2019" name="Int. J. Syst. Evol. Microbiol.">
        <title>The Global Catalogue of Microorganisms (GCM) 10K type strain sequencing project: providing services to taxonomists for standard genome sequencing and annotation.</title>
        <authorList>
            <consortium name="The Broad Institute Genomics Platform"/>
            <consortium name="The Broad Institute Genome Sequencing Center for Infectious Disease"/>
            <person name="Wu L."/>
            <person name="Ma J."/>
        </authorList>
    </citation>
    <scope>NUCLEOTIDE SEQUENCE [LARGE SCALE GENOMIC DNA]</scope>
    <source>
        <strain evidence="2">JCM 17386</strain>
    </source>
</reference>
<evidence type="ECO:0008006" key="3">
    <source>
        <dbReference type="Google" id="ProtNLM"/>
    </source>
</evidence>
<keyword evidence="2" id="KW-1185">Reference proteome</keyword>
<dbReference type="EMBL" id="BAABAO010000003">
    <property type="protein sequence ID" value="GAA4121815.1"/>
    <property type="molecule type" value="Genomic_DNA"/>
</dbReference>
<name>A0ABP7XM32_9FLAO</name>
<accession>A0ABP7XM32</accession>
<evidence type="ECO:0000313" key="1">
    <source>
        <dbReference type="EMBL" id="GAA4121815.1"/>
    </source>
</evidence>
<dbReference type="InterPro" id="IPR054274">
    <property type="entry name" value="DUF7005"/>
</dbReference>
<evidence type="ECO:0000313" key="2">
    <source>
        <dbReference type="Proteomes" id="UP001501333"/>
    </source>
</evidence>
<dbReference type="Pfam" id="PF22541">
    <property type="entry name" value="DUF7005"/>
    <property type="match status" value="1"/>
</dbReference>
<dbReference type="RefSeq" id="WP_229351095.1">
    <property type="nucleotide sequence ID" value="NZ_BAABAO010000003.1"/>
</dbReference>
<organism evidence="1 2">
    <name type="scientific">Flavobacterium chungbukense</name>
    <dbReference type="NCBI Taxonomy" id="877464"/>
    <lineage>
        <taxon>Bacteria</taxon>
        <taxon>Pseudomonadati</taxon>
        <taxon>Bacteroidota</taxon>
        <taxon>Flavobacteriia</taxon>
        <taxon>Flavobacteriales</taxon>
        <taxon>Flavobacteriaceae</taxon>
        <taxon>Flavobacterium</taxon>
    </lineage>
</organism>
<dbReference type="Proteomes" id="UP001501333">
    <property type="component" value="Unassembled WGS sequence"/>
</dbReference>
<sequence length="380" mass="44247">MNNTLTLERIDQVVSIDLSYELKAYLFNRFSLNDDYEVSSIVEDEGIQFWKETLFNFSGRKDIFGLLKECYSPLNSLIEKESDKVERYIDIILKGNTNDIKLKHYLKLEDSKNIRFEVHESIAGKIPVLIIPHKEDFAKIVQCLVYKNNPVTIPSSMGAVLLNGLNNSKRLNMIKKNWLQNNPSGDWNKEFLDNVMPNKSLYKDKMIILSTKPYSNVLGRQLGITENLWNSYSVSIRLEHEFTHLYMLKKYGQDANNLHGELIADYIGIIKTTWNYNKMWMLTFMGLENYPHYREGARLENYIKDSKLSSDDFRQLIKIVKNAIENIAIFDKCIGKLRSTKDQMCRIDALCEIGLIDLASANGADLLIEIYYENFHRELF</sequence>
<proteinExistence type="predicted"/>
<gene>
    <name evidence="1" type="ORF">GCM10022250_03800</name>
</gene>
<protein>
    <recommendedName>
        <fullName evidence="3">Peptidase MA-like domain-containing protein</fullName>
    </recommendedName>
</protein>
<comment type="caution">
    <text evidence="1">The sequence shown here is derived from an EMBL/GenBank/DDBJ whole genome shotgun (WGS) entry which is preliminary data.</text>
</comment>